<proteinExistence type="predicted"/>
<evidence type="ECO:0000313" key="1">
    <source>
        <dbReference type="EMBL" id="TCL50248.1"/>
    </source>
</evidence>
<dbReference type="OrthoDB" id="2972336at2"/>
<accession>A0A4R1QGG2</accession>
<dbReference type="Proteomes" id="UP000295658">
    <property type="component" value="Unassembled WGS sequence"/>
</dbReference>
<keyword evidence="2" id="KW-1185">Reference proteome</keyword>
<sequence>MKEVHEPIITIVMMCLQPFEEVVLEETIIKVDQDDQGIVIFLTITLLSCENIVALCERLQQYIIEEIFTMTELIVRAVHIKVRRLVYAKNA</sequence>
<dbReference type="RefSeq" id="WP_132948022.1">
    <property type="nucleotide sequence ID" value="NZ_BSVG01000003.1"/>
</dbReference>
<comment type="caution">
    <text evidence="1">The sequence shown here is derived from an EMBL/GenBank/DDBJ whole genome shotgun (WGS) entry which is preliminary data.</text>
</comment>
<name>A0A4R1QGG2_9BACL</name>
<reference evidence="1 2" key="1">
    <citation type="submission" date="2019-03" db="EMBL/GenBank/DDBJ databases">
        <title>Genomic Encyclopedia of Type Strains, Phase IV (KMG-IV): sequencing the most valuable type-strain genomes for metagenomic binning, comparative biology and taxonomic classification.</title>
        <authorList>
            <person name="Goeker M."/>
        </authorList>
    </citation>
    <scope>NUCLEOTIDE SEQUENCE [LARGE SCALE GENOMIC DNA]</scope>
    <source>
        <strain evidence="1 2">DSM 24979</strain>
    </source>
</reference>
<organism evidence="1 2">
    <name type="scientific">Thermolongibacillus altinsuensis</name>
    <dbReference type="NCBI Taxonomy" id="575256"/>
    <lineage>
        <taxon>Bacteria</taxon>
        <taxon>Bacillati</taxon>
        <taxon>Bacillota</taxon>
        <taxon>Bacilli</taxon>
        <taxon>Bacillales</taxon>
        <taxon>Anoxybacillaceae</taxon>
        <taxon>Thermolongibacillus</taxon>
    </lineage>
</organism>
<gene>
    <name evidence="1" type="ORF">EDD69_10544</name>
</gene>
<evidence type="ECO:0000313" key="2">
    <source>
        <dbReference type="Proteomes" id="UP000295658"/>
    </source>
</evidence>
<dbReference type="AlphaFoldDB" id="A0A4R1QGG2"/>
<protein>
    <submittedName>
        <fullName evidence="1">Uncharacterized protein</fullName>
    </submittedName>
</protein>
<dbReference type="EMBL" id="SLUL01000005">
    <property type="protein sequence ID" value="TCL50248.1"/>
    <property type="molecule type" value="Genomic_DNA"/>
</dbReference>